<protein>
    <recommendedName>
        <fullName evidence="2">Rhodopsin domain-containing protein</fullName>
    </recommendedName>
</protein>
<dbReference type="Proteomes" id="UP000248340">
    <property type="component" value="Unassembled WGS sequence"/>
</dbReference>
<keyword evidence="4" id="KW-1185">Reference proteome</keyword>
<dbReference type="EMBL" id="KZ821680">
    <property type="protein sequence ID" value="PYH85409.1"/>
    <property type="molecule type" value="Genomic_DNA"/>
</dbReference>
<proteinExistence type="predicted"/>
<name>A0A319CLR3_9EURO</name>
<accession>A0A319CLR3</accession>
<gene>
    <name evidence="3" type="ORF">BO82DRAFT_398832</name>
</gene>
<evidence type="ECO:0000313" key="4">
    <source>
        <dbReference type="Proteomes" id="UP000248340"/>
    </source>
</evidence>
<dbReference type="STRING" id="1448315.A0A319CLR3"/>
<dbReference type="InterPro" id="IPR049326">
    <property type="entry name" value="Rhodopsin_dom_fungi"/>
</dbReference>
<keyword evidence="1" id="KW-0812">Transmembrane</keyword>
<keyword evidence="1" id="KW-0472">Membrane</keyword>
<keyword evidence="1" id="KW-1133">Transmembrane helix</keyword>
<reference evidence="3 4" key="1">
    <citation type="submission" date="2016-12" db="EMBL/GenBank/DDBJ databases">
        <title>The genomes of Aspergillus section Nigri reveals drivers in fungal speciation.</title>
        <authorList>
            <consortium name="DOE Joint Genome Institute"/>
            <person name="Vesth T.C."/>
            <person name="Nybo J."/>
            <person name="Theobald S."/>
            <person name="Brandl J."/>
            <person name="Frisvad J.C."/>
            <person name="Nielsen K.F."/>
            <person name="Lyhne E.K."/>
            <person name="Kogle M.E."/>
            <person name="Kuo A."/>
            <person name="Riley R."/>
            <person name="Clum A."/>
            <person name="Nolan M."/>
            <person name="Lipzen A."/>
            <person name="Salamov A."/>
            <person name="Henrissat B."/>
            <person name="Wiebenga A."/>
            <person name="De Vries R.P."/>
            <person name="Grigoriev I.V."/>
            <person name="Mortensen U.H."/>
            <person name="Andersen M.R."/>
            <person name="Baker S.E."/>
        </authorList>
    </citation>
    <scope>NUCLEOTIDE SEQUENCE [LARGE SCALE GENOMIC DNA]</scope>
    <source>
        <strain evidence="3 4">CBS 121591</strain>
    </source>
</reference>
<dbReference type="GeneID" id="37141798"/>
<feature type="domain" description="Rhodopsin" evidence="2">
    <location>
        <begin position="1"/>
        <end position="58"/>
    </location>
</feature>
<dbReference type="OrthoDB" id="444631at2759"/>
<dbReference type="RefSeq" id="XP_025495609.1">
    <property type="nucleotide sequence ID" value="XM_025639056.1"/>
</dbReference>
<evidence type="ECO:0000313" key="3">
    <source>
        <dbReference type="EMBL" id="PYH85409.1"/>
    </source>
</evidence>
<dbReference type="Pfam" id="PF20684">
    <property type="entry name" value="Fung_rhodopsin"/>
    <property type="match status" value="1"/>
</dbReference>
<feature type="transmembrane region" description="Helical" evidence="1">
    <location>
        <begin position="34"/>
        <end position="57"/>
    </location>
</feature>
<sequence>MVILSVAVVIIIVAVVRVAVVARRNQNSDISWLWMWSFIEATVANIVACMASFRQLFMKQDQQSRYREAEKRVPKRVRFKPEKLQASFFSGTRGSLPPANPNHSTGERFHDLTDFRNSPAAILDVAARMQVGIECDIVIYDQDWPFGAKAARMPGAVS</sequence>
<dbReference type="AlphaFoldDB" id="A0A319CLR3"/>
<organism evidence="3 4">
    <name type="scientific">Aspergillus uvarum CBS 121591</name>
    <dbReference type="NCBI Taxonomy" id="1448315"/>
    <lineage>
        <taxon>Eukaryota</taxon>
        <taxon>Fungi</taxon>
        <taxon>Dikarya</taxon>
        <taxon>Ascomycota</taxon>
        <taxon>Pezizomycotina</taxon>
        <taxon>Eurotiomycetes</taxon>
        <taxon>Eurotiomycetidae</taxon>
        <taxon>Eurotiales</taxon>
        <taxon>Aspergillaceae</taxon>
        <taxon>Aspergillus</taxon>
        <taxon>Aspergillus subgen. Circumdati</taxon>
    </lineage>
</organism>
<evidence type="ECO:0000259" key="2">
    <source>
        <dbReference type="Pfam" id="PF20684"/>
    </source>
</evidence>
<evidence type="ECO:0000256" key="1">
    <source>
        <dbReference type="SAM" id="Phobius"/>
    </source>
</evidence>
<dbReference type="VEuPathDB" id="FungiDB:BO82DRAFT_398832"/>